<keyword evidence="6" id="KW-0547">Nucleotide-binding</keyword>
<evidence type="ECO:0000256" key="3">
    <source>
        <dbReference type="ARBA" id="ARBA00013253"/>
    </source>
</evidence>
<evidence type="ECO:0000256" key="4">
    <source>
        <dbReference type="ARBA" id="ARBA00016218"/>
    </source>
</evidence>
<dbReference type="SUPFAM" id="SSF55083">
    <property type="entry name" value="6-hydroxymethyl-7,8-dihydropterin pyrophosphokinase, HPPK"/>
    <property type="match status" value="1"/>
</dbReference>
<keyword evidence="7 14" id="KW-0418">Kinase</keyword>
<keyword evidence="9" id="KW-0289">Folate biosynthesis</keyword>
<keyword evidence="8" id="KW-0067">ATP-binding</keyword>
<dbReference type="OrthoDB" id="9808041at2"/>
<evidence type="ECO:0000313" key="15">
    <source>
        <dbReference type="Proteomes" id="UP000198510"/>
    </source>
</evidence>
<reference evidence="14 15" key="1">
    <citation type="submission" date="2016-10" db="EMBL/GenBank/DDBJ databases">
        <authorList>
            <person name="de Groot N.N."/>
        </authorList>
    </citation>
    <scope>NUCLEOTIDE SEQUENCE [LARGE SCALE GENOMIC DNA]</scope>
    <source>
        <strain evidence="14 15">DSM 25186</strain>
    </source>
</reference>
<dbReference type="PANTHER" id="PTHR43071:SF1">
    <property type="entry name" value="2-AMINO-4-HYDROXY-6-HYDROXYMETHYLDIHYDROPTERIDINE PYROPHOSPHOKINASE"/>
    <property type="match status" value="1"/>
</dbReference>
<comment type="function">
    <text evidence="10">Catalyzes the transfer of pyrophosphate from adenosine triphosphate (ATP) to 6-hydroxymethyl-7,8-dihydropterin, an enzymatic step in folate biosynthesis pathway.</text>
</comment>
<dbReference type="CDD" id="cd00483">
    <property type="entry name" value="HPPK"/>
    <property type="match status" value="1"/>
</dbReference>
<comment type="pathway">
    <text evidence="1">Cofactor biosynthesis; tetrahydrofolate biosynthesis; 2-amino-4-hydroxy-6-hydroxymethyl-7,8-dihydropteridine diphosphate from 7,8-dihydroneopterin triphosphate: step 4/4.</text>
</comment>
<evidence type="ECO:0000256" key="10">
    <source>
        <dbReference type="ARBA" id="ARBA00029409"/>
    </source>
</evidence>
<dbReference type="Proteomes" id="UP000198510">
    <property type="component" value="Unassembled WGS sequence"/>
</dbReference>
<evidence type="ECO:0000256" key="6">
    <source>
        <dbReference type="ARBA" id="ARBA00022741"/>
    </source>
</evidence>
<dbReference type="GO" id="GO:0046654">
    <property type="term" value="P:tetrahydrofolate biosynthetic process"/>
    <property type="evidence" value="ECO:0007669"/>
    <property type="project" value="UniProtKB-UniPathway"/>
</dbReference>
<dbReference type="PANTHER" id="PTHR43071">
    <property type="entry name" value="2-AMINO-4-HYDROXY-6-HYDROXYMETHYLDIHYDROPTERIDINE PYROPHOSPHOKINASE"/>
    <property type="match status" value="1"/>
</dbReference>
<dbReference type="GO" id="GO:0003848">
    <property type="term" value="F:2-amino-4-hydroxy-6-hydroxymethyldihydropteridine diphosphokinase activity"/>
    <property type="evidence" value="ECO:0007669"/>
    <property type="project" value="UniProtKB-EC"/>
</dbReference>
<keyword evidence="5" id="KW-0808">Transferase</keyword>
<evidence type="ECO:0000256" key="2">
    <source>
        <dbReference type="ARBA" id="ARBA00005810"/>
    </source>
</evidence>
<dbReference type="GO" id="GO:0005524">
    <property type="term" value="F:ATP binding"/>
    <property type="evidence" value="ECO:0007669"/>
    <property type="project" value="UniProtKB-KW"/>
</dbReference>
<protein>
    <recommendedName>
        <fullName evidence="4">2-amino-4-hydroxy-6-hydroxymethyldihydropteridine pyrophosphokinase</fullName>
        <ecNumber evidence="3">2.7.6.3</ecNumber>
    </recommendedName>
    <alternativeName>
        <fullName evidence="11">6-hydroxymethyl-7,8-dihydropterin pyrophosphokinase</fullName>
    </alternativeName>
    <alternativeName>
        <fullName evidence="12">7,8-dihydro-6-hydroxymethylpterin-pyrophosphokinase</fullName>
    </alternativeName>
</protein>
<evidence type="ECO:0000256" key="5">
    <source>
        <dbReference type="ARBA" id="ARBA00022679"/>
    </source>
</evidence>
<dbReference type="NCBIfam" id="TIGR01498">
    <property type="entry name" value="folK"/>
    <property type="match status" value="1"/>
</dbReference>
<evidence type="ECO:0000256" key="11">
    <source>
        <dbReference type="ARBA" id="ARBA00029766"/>
    </source>
</evidence>
<name>A0A1G9BWI2_9BACT</name>
<organism evidence="14 15">
    <name type="scientific">Catalinimonas alkaloidigena</name>
    <dbReference type="NCBI Taxonomy" id="1075417"/>
    <lineage>
        <taxon>Bacteria</taxon>
        <taxon>Pseudomonadati</taxon>
        <taxon>Bacteroidota</taxon>
        <taxon>Cytophagia</taxon>
        <taxon>Cytophagales</taxon>
        <taxon>Catalimonadaceae</taxon>
        <taxon>Catalinimonas</taxon>
    </lineage>
</organism>
<evidence type="ECO:0000256" key="8">
    <source>
        <dbReference type="ARBA" id="ARBA00022840"/>
    </source>
</evidence>
<dbReference type="GO" id="GO:0016301">
    <property type="term" value="F:kinase activity"/>
    <property type="evidence" value="ECO:0007669"/>
    <property type="project" value="UniProtKB-KW"/>
</dbReference>
<dbReference type="EC" id="2.7.6.3" evidence="3"/>
<dbReference type="Gene3D" id="3.30.70.560">
    <property type="entry name" value="7,8-Dihydro-6-hydroxymethylpterin-pyrophosphokinase HPPK"/>
    <property type="match status" value="1"/>
</dbReference>
<comment type="similarity">
    <text evidence="2">Belongs to the HPPK family.</text>
</comment>
<evidence type="ECO:0000313" key="14">
    <source>
        <dbReference type="EMBL" id="SDK43544.1"/>
    </source>
</evidence>
<evidence type="ECO:0000256" key="12">
    <source>
        <dbReference type="ARBA" id="ARBA00033413"/>
    </source>
</evidence>
<gene>
    <name evidence="14" type="ORF">SAMN05421823_102727</name>
</gene>
<dbReference type="AlphaFoldDB" id="A0A1G9BWI2"/>
<evidence type="ECO:0000256" key="7">
    <source>
        <dbReference type="ARBA" id="ARBA00022777"/>
    </source>
</evidence>
<dbReference type="EMBL" id="FNFO01000002">
    <property type="protein sequence ID" value="SDK43544.1"/>
    <property type="molecule type" value="Genomic_DNA"/>
</dbReference>
<keyword evidence="15" id="KW-1185">Reference proteome</keyword>
<evidence type="ECO:0000259" key="13">
    <source>
        <dbReference type="Pfam" id="PF01288"/>
    </source>
</evidence>
<sequence length="189" mass="21258">MTFALQCSKTNQRPLDRKSGLTTVYILLGSNLGDRAAQLAQARQLLAQQVGTVVRASSLYETAAWGVADQPDFYNQVLEIATTLAPEAVLDRILALEHQLGRVRFQRWHERTIDIDILYYGEEVMDTPRLQIPHPELQNRRFTLAPLAEIAPDWRHPVLEVTQAQLLAACTDPLPVRLVGEVGQQHNQS</sequence>
<feature type="domain" description="7,8-dihydro-6-hydroxymethylpterin-pyrophosphokinase" evidence="13">
    <location>
        <begin position="25"/>
        <end position="152"/>
    </location>
</feature>
<dbReference type="Pfam" id="PF01288">
    <property type="entry name" value="HPPK"/>
    <property type="match status" value="1"/>
</dbReference>
<proteinExistence type="inferred from homology"/>
<dbReference type="InterPro" id="IPR000550">
    <property type="entry name" value="Hppk"/>
</dbReference>
<dbReference type="GO" id="GO:0046656">
    <property type="term" value="P:folic acid biosynthetic process"/>
    <property type="evidence" value="ECO:0007669"/>
    <property type="project" value="UniProtKB-KW"/>
</dbReference>
<dbReference type="UniPathway" id="UPA00077">
    <property type="reaction ID" value="UER00155"/>
</dbReference>
<evidence type="ECO:0000256" key="1">
    <source>
        <dbReference type="ARBA" id="ARBA00005051"/>
    </source>
</evidence>
<accession>A0A1G9BWI2</accession>
<evidence type="ECO:0000256" key="9">
    <source>
        <dbReference type="ARBA" id="ARBA00022909"/>
    </source>
</evidence>
<dbReference type="STRING" id="1075417.SAMN05421823_102727"/>
<dbReference type="InterPro" id="IPR035907">
    <property type="entry name" value="Hppk_sf"/>
</dbReference>